<proteinExistence type="predicted"/>
<evidence type="ECO:0000313" key="2">
    <source>
        <dbReference type="Proteomes" id="UP000274504"/>
    </source>
</evidence>
<dbReference type="WBParaSite" id="HDID_0000134301-mRNA-1">
    <property type="protein sequence ID" value="HDID_0000134301-mRNA-1"/>
    <property type="gene ID" value="HDID_0000134301"/>
</dbReference>
<sequence>MSQFSRYSSYLIPLQFFESTKGKIPEFNLRVNVPDVETGAAEDDGKPYDDEDDGVLNRIALKKRSEQLIEMRTKKRVTGDKGKKGR</sequence>
<reference evidence="1 2" key="2">
    <citation type="submission" date="2018-11" db="EMBL/GenBank/DDBJ databases">
        <authorList>
            <consortium name="Pathogen Informatics"/>
        </authorList>
    </citation>
    <scope>NUCLEOTIDE SEQUENCE [LARGE SCALE GENOMIC DNA]</scope>
</reference>
<evidence type="ECO:0000313" key="3">
    <source>
        <dbReference type="WBParaSite" id="HDID_0000134301-mRNA-1"/>
    </source>
</evidence>
<dbReference type="EMBL" id="UYSG01000242">
    <property type="protein sequence ID" value="VDL18805.1"/>
    <property type="molecule type" value="Genomic_DNA"/>
</dbReference>
<protein>
    <submittedName>
        <fullName evidence="3">NUC153 domain-containing protein</fullName>
    </submittedName>
</protein>
<name>A0A0R3SAG7_HYMDI</name>
<organism evidence="3">
    <name type="scientific">Hymenolepis diminuta</name>
    <name type="common">Rat tapeworm</name>
    <dbReference type="NCBI Taxonomy" id="6216"/>
    <lineage>
        <taxon>Eukaryota</taxon>
        <taxon>Metazoa</taxon>
        <taxon>Spiralia</taxon>
        <taxon>Lophotrochozoa</taxon>
        <taxon>Platyhelminthes</taxon>
        <taxon>Cestoda</taxon>
        <taxon>Eucestoda</taxon>
        <taxon>Cyclophyllidea</taxon>
        <taxon>Hymenolepididae</taxon>
        <taxon>Hymenolepis</taxon>
    </lineage>
</organism>
<dbReference type="AlphaFoldDB" id="A0A0R3SAG7"/>
<evidence type="ECO:0000313" key="1">
    <source>
        <dbReference type="EMBL" id="VDL18805.1"/>
    </source>
</evidence>
<gene>
    <name evidence="1" type="ORF">HDID_LOCUS1344</name>
</gene>
<accession>A0A0R3SAG7</accession>
<reference evidence="3" key="1">
    <citation type="submission" date="2017-02" db="UniProtKB">
        <authorList>
            <consortium name="WormBaseParasite"/>
        </authorList>
    </citation>
    <scope>IDENTIFICATION</scope>
</reference>
<dbReference type="Proteomes" id="UP000274504">
    <property type="component" value="Unassembled WGS sequence"/>
</dbReference>